<dbReference type="AlphaFoldDB" id="A0A6N4E0W7"/>
<dbReference type="Pfam" id="PF00309">
    <property type="entry name" value="Sigma54_AID"/>
    <property type="match status" value="1"/>
</dbReference>
<comment type="similarity">
    <text evidence="1 10">Belongs to the sigma-54 factor family.</text>
</comment>
<dbReference type="InterPro" id="IPR038709">
    <property type="entry name" value="RpoN_core-bd_sf"/>
</dbReference>
<organism evidence="14 15">
    <name type="scientific">Candidatus Sedimenticola endophacoides</name>
    <dbReference type="NCBI Taxonomy" id="2548426"/>
    <lineage>
        <taxon>Bacteria</taxon>
        <taxon>Pseudomonadati</taxon>
        <taxon>Pseudomonadota</taxon>
        <taxon>Gammaproteobacteria</taxon>
        <taxon>Chromatiales</taxon>
        <taxon>Sedimenticolaceae</taxon>
        <taxon>Sedimenticola</taxon>
    </lineage>
</organism>
<evidence type="ECO:0000256" key="3">
    <source>
        <dbReference type="ARBA" id="ARBA00022478"/>
    </source>
</evidence>
<dbReference type="EMBL" id="PQCO01000178">
    <property type="protein sequence ID" value="PUE02556.1"/>
    <property type="molecule type" value="Genomic_DNA"/>
</dbReference>
<feature type="compositionally biased region" description="Acidic residues" evidence="11">
    <location>
        <begin position="99"/>
        <end position="109"/>
    </location>
</feature>
<evidence type="ECO:0000256" key="4">
    <source>
        <dbReference type="ARBA" id="ARBA00022679"/>
    </source>
</evidence>
<evidence type="ECO:0000313" key="14">
    <source>
        <dbReference type="EMBL" id="PUE02556.1"/>
    </source>
</evidence>
<dbReference type="GO" id="GO:0016987">
    <property type="term" value="F:sigma factor activity"/>
    <property type="evidence" value="ECO:0007669"/>
    <property type="project" value="UniProtKB-KW"/>
</dbReference>
<evidence type="ECO:0000259" key="12">
    <source>
        <dbReference type="Pfam" id="PF04552"/>
    </source>
</evidence>
<dbReference type="NCBIfam" id="NF009118">
    <property type="entry name" value="PRK12469.1"/>
    <property type="match status" value="1"/>
</dbReference>
<sequence length="496" mass="55824">MKQTLQLRLGQHLTMTPQLQQAIRLLQLSTLDLKQEIQEALESNPLLETEEEGLAREEHNGAETKTGADKLNGSEGPAGNDANNEQTINVESETMPEELPVDTGWDDIYDSALPPSSGLASRESGDTDYTAHRQAATTLQDHLMWQLNLTPFSDTDRAIATAIVDSINDDGYLHMDVGNLIEQIDDGETGRAEIEAVLHRVQQFDPPGVAARDLRECLLIQLLQYPEPHPRLAKAIALIRDHFKLLADQDINQIQRRLRVSEEECREITCLIRSLNPRPGTMIARGEPDYVIPDVFVSKQHGVWQVELNPDSTPRLRVNADYAKLIRRADNSLDNTYLKNHLQEARWFIKSLLSRNETLLKVATKIVEFQRGFFEYGEEAMRPLVLRDIAEALDMHESTISRVTTQKYMHTPRGTLEFKYFFSSHVSTAGGGECSATAIRALIKKLIAAELPKRPLSDNKIAGILADQGIQVARRTVAKYRESMAIPPSNERKRLI</sequence>
<dbReference type="Gene3D" id="1.10.10.60">
    <property type="entry name" value="Homeodomain-like"/>
    <property type="match status" value="1"/>
</dbReference>
<dbReference type="Gene3D" id="1.10.10.1330">
    <property type="entry name" value="RNA polymerase sigma-54 factor, core-binding domain"/>
    <property type="match status" value="1"/>
</dbReference>
<keyword evidence="8 10" id="KW-0238">DNA-binding</keyword>
<dbReference type="FunFam" id="1.10.10.60:FF:000045">
    <property type="entry name" value="RNA polymerase sigma-54 factor"/>
    <property type="match status" value="1"/>
</dbReference>
<evidence type="ECO:0000259" key="13">
    <source>
        <dbReference type="Pfam" id="PF04963"/>
    </source>
</evidence>
<dbReference type="NCBIfam" id="NF004595">
    <property type="entry name" value="PRK05932.1-2"/>
    <property type="match status" value="1"/>
</dbReference>
<dbReference type="InterPro" id="IPR007046">
    <property type="entry name" value="RNA_pol_sigma_54_core-bd"/>
</dbReference>
<feature type="domain" description="RNA polymerase sigma factor 54 DNA-binding" evidence="12">
    <location>
        <begin position="336"/>
        <end position="494"/>
    </location>
</feature>
<evidence type="ECO:0000256" key="6">
    <source>
        <dbReference type="ARBA" id="ARBA00023015"/>
    </source>
</evidence>
<keyword evidence="6 10" id="KW-0805">Transcription regulation</keyword>
<dbReference type="Pfam" id="PF04552">
    <property type="entry name" value="Sigma54_DBD"/>
    <property type="match status" value="1"/>
</dbReference>
<dbReference type="NCBIfam" id="TIGR02395">
    <property type="entry name" value="rpoN_sigma"/>
    <property type="match status" value="1"/>
</dbReference>
<reference evidence="14 15" key="1">
    <citation type="submission" date="2018-01" db="EMBL/GenBank/DDBJ databases">
        <title>Novel co-symbiosis in the lucinid bivalve Phacoides pectinatus.</title>
        <authorList>
            <person name="Lim S.J."/>
            <person name="Davis B.G."/>
            <person name="Gill D.E."/>
            <person name="Engel A.S."/>
            <person name="Anderson L.C."/>
            <person name="Campbell B.J."/>
        </authorList>
    </citation>
    <scope>NUCLEOTIDE SEQUENCE [LARGE SCALE GENOMIC DNA]</scope>
    <source>
        <strain evidence="14">N3_P5</strain>
    </source>
</reference>
<dbReference type="PROSITE" id="PS00717">
    <property type="entry name" value="SIGMA54_1"/>
    <property type="match status" value="1"/>
</dbReference>
<comment type="caution">
    <text evidence="14">The sequence shown here is derived from an EMBL/GenBank/DDBJ whole genome shotgun (WGS) entry which is preliminary data.</text>
</comment>
<evidence type="ECO:0000256" key="5">
    <source>
        <dbReference type="ARBA" id="ARBA00022695"/>
    </source>
</evidence>
<evidence type="ECO:0000256" key="10">
    <source>
        <dbReference type="PIRNR" id="PIRNR000774"/>
    </source>
</evidence>
<dbReference type="Pfam" id="PF04963">
    <property type="entry name" value="Sigma54_CBD"/>
    <property type="match status" value="1"/>
</dbReference>
<evidence type="ECO:0000313" key="15">
    <source>
        <dbReference type="Proteomes" id="UP000250928"/>
    </source>
</evidence>
<dbReference type="Proteomes" id="UP000250928">
    <property type="component" value="Unassembled WGS sequence"/>
</dbReference>
<dbReference type="PIRSF" id="PIRSF000774">
    <property type="entry name" value="RpoN"/>
    <property type="match status" value="1"/>
</dbReference>
<keyword evidence="5 10" id="KW-0548">Nucleotidyltransferase</keyword>
<dbReference type="PRINTS" id="PR00045">
    <property type="entry name" value="SIGMA54FCT"/>
</dbReference>
<name>A0A6N4E0W7_9GAMM</name>
<dbReference type="GO" id="GO:0006352">
    <property type="term" value="P:DNA-templated transcription initiation"/>
    <property type="evidence" value="ECO:0007669"/>
    <property type="project" value="InterPro"/>
</dbReference>
<dbReference type="FunFam" id="1.10.10.1330:FF:000001">
    <property type="entry name" value="RNA polymerase sigma-54 factor"/>
    <property type="match status" value="1"/>
</dbReference>
<evidence type="ECO:0000256" key="2">
    <source>
        <dbReference type="ARBA" id="ARBA00019942"/>
    </source>
</evidence>
<accession>A0A6N4E0W7</accession>
<dbReference type="PANTHER" id="PTHR32248">
    <property type="entry name" value="RNA POLYMERASE SIGMA-54 FACTOR"/>
    <property type="match status" value="1"/>
</dbReference>
<dbReference type="GO" id="GO:0000976">
    <property type="term" value="F:transcription cis-regulatory region binding"/>
    <property type="evidence" value="ECO:0007669"/>
    <property type="project" value="UniProtKB-ARBA"/>
</dbReference>
<dbReference type="GO" id="GO:0001216">
    <property type="term" value="F:DNA-binding transcription activator activity"/>
    <property type="evidence" value="ECO:0007669"/>
    <property type="project" value="InterPro"/>
</dbReference>
<dbReference type="InterPro" id="IPR000394">
    <property type="entry name" value="RNA_pol_sigma_54"/>
</dbReference>
<keyword evidence="7 10" id="KW-0731">Sigma factor</keyword>
<evidence type="ECO:0000256" key="7">
    <source>
        <dbReference type="ARBA" id="ARBA00023082"/>
    </source>
</evidence>
<evidence type="ECO:0000256" key="8">
    <source>
        <dbReference type="ARBA" id="ARBA00023125"/>
    </source>
</evidence>
<keyword evidence="9 10" id="KW-0804">Transcription</keyword>
<dbReference type="PROSITE" id="PS00718">
    <property type="entry name" value="SIGMA54_2"/>
    <property type="match status" value="1"/>
</dbReference>
<feature type="compositionally biased region" description="Basic and acidic residues" evidence="11">
    <location>
        <begin position="53"/>
        <end position="68"/>
    </location>
</feature>
<dbReference type="InterPro" id="IPR007634">
    <property type="entry name" value="RNA_pol_sigma_54_DNA-bd"/>
</dbReference>
<dbReference type="GO" id="GO:0032993">
    <property type="term" value="C:protein-DNA complex"/>
    <property type="evidence" value="ECO:0007669"/>
    <property type="project" value="UniProtKB-ARBA"/>
</dbReference>
<feature type="domain" description="RNA polymerase sigma factor 54 core-binding" evidence="13">
    <location>
        <begin position="131"/>
        <end position="322"/>
    </location>
</feature>
<dbReference type="PROSITE" id="PS50044">
    <property type="entry name" value="SIGMA54_3"/>
    <property type="match status" value="1"/>
</dbReference>
<dbReference type="PANTHER" id="PTHR32248:SF4">
    <property type="entry name" value="RNA POLYMERASE SIGMA-54 FACTOR"/>
    <property type="match status" value="1"/>
</dbReference>
<proteinExistence type="inferred from homology"/>
<dbReference type="GO" id="GO:0000428">
    <property type="term" value="C:DNA-directed RNA polymerase complex"/>
    <property type="evidence" value="ECO:0007669"/>
    <property type="project" value="UniProtKB-KW"/>
</dbReference>
<gene>
    <name evidence="14" type="ORF">C3L24_05995</name>
</gene>
<feature type="region of interest" description="Disordered" evidence="11">
    <location>
        <begin position="42"/>
        <end position="85"/>
    </location>
</feature>
<evidence type="ECO:0000256" key="9">
    <source>
        <dbReference type="ARBA" id="ARBA00023163"/>
    </source>
</evidence>
<feature type="region of interest" description="Disordered" evidence="11">
    <location>
        <begin position="99"/>
        <end position="125"/>
    </location>
</feature>
<evidence type="ECO:0000256" key="1">
    <source>
        <dbReference type="ARBA" id="ARBA00008798"/>
    </source>
</evidence>
<keyword evidence="4 10" id="KW-0808">Transferase</keyword>
<protein>
    <recommendedName>
        <fullName evidence="2 10">RNA polymerase sigma-54 factor</fullName>
    </recommendedName>
</protein>
<comment type="function">
    <text evidence="10">Sigma factors are initiation factors that promote the attachment of RNA polymerase to specific initiation sites and are then released.</text>
</comment>
<dbReference type="GO" id="GO:0016779">
    <property type="term" value="F:nucleotidyltransferase activity"/>
    <property type="evidence" value="ECO:0007669"/>
    <property type="project" value="UniProtKB-KW"/>
</dbReference>
<keyword evidence="3 10" id="KW-0240">DNA-directed RNA polymerase</keyword>
<evidence type="ECO:0000256" key="11">
    <source>
        <dbReference type="SAM" id="MobiDB-lite"/>
    </source>
</evidence>